<feature type="transmembrane region" description="Helical" evidence="1">
    <location>
        <begin position="12"/>
        <end position="35"/>
    </location>
</feature>
<dbReference type="KEGG" id="pcor:KS4_24190"/>
<keyword evidence="3" id="KW-1185">Reference proteome</keyword>
<name>A0A517YVU7_9BACT</name>
<keyword evidence="1" id="KW-0472">Membrane</keyword>
<proteinExistence type="predicted"/>
<feature type="transmembrane region" description="Helical" evidence="1">
    <location>
        <begin position="155"/>
        <end position="173"/>
    </location>
</feature>
<organism evidence="2 3">
    <name type="scientific">Poriferisphaera corsica</name>
    <dbReference type="NCBI Taxonomy" id="2528020"/>
    <lineage>
        <taxon>Bacteria</taxon>
        <taxon>Pseudomonadati</taxon>
        <taxon>Planctomycetota</taxon>
        <taxon>Phycisphaerae</taxon>
        <taxon>Phycisphaerales</taxon>
        <taxon>Phycisphaeraceae</taxon>
        <taxon>Poriferisphaera</taxon>
    </lineage>
</organism>
<protein>
    <submittedName>
        <fullName evidence="2">Uncharacterized protein</fullName>
    </submittedName>
</protein>
<sequence>MLNLRALSFERMMAALPGWLFVFAAMSLLGMTLLTPQWLSCRELMWQAKVMQAQTGRLEMMQGRYEAYLQALEMGDLTVYEQLAYTELSLKPTGKDIFFVAQELYDQERLDDSQMMSAIERQLDVSLDVIGHEVAPYEPVNSRLVRMTTKPKSRYLLMGMGLICLFLGVWPQGVKPEED</sequence>
<keyword evidence="1" id="KW-1133">Transmembrane helix</keyword>
<evidence type="ECO:0000256" key="1">
    <source>
        <dbReference type="SAM" id="Phobius"/>
    </source>
</evidence>
<dbReference type="EMBL" id="CP036425">
    <property type="protein sequence ID" value="QDU34351.1"/>
    <property type="molecule type" value="Genomic_DNA"/>
</dbReference>
<keyword evidence="1" id="KW-0812">Transmembrane</keyword>
<accession>A0A517YVU7</accession>
<reference evidence="2 3" key="1">
    <citation type="submission" date="2019-02" db="EMBL/GenBank/DDBJ databases">
        <title>Deep-cultivation of Planctomycetes and their phenomic and genomic characterization uncovers novel biology.</title>
        <authorList>
            <person name="Wiegand S."/>
            <person name="Jogler M."/>
            <person name="Boedeker C."/>
            <person name="Pinto D."/>
            <person name="Vollmers J."/>
            <person name="Rivas-Marin E."/>
            <person name="Kohn T."/>
            <person name="Peeters S.H."/>
            <person name="Heuer A."/>
            <person name="Rast P."/>
            <person name="Oberbeckmann S."/>
            <person name="Bunk B."/>
            <person name="Jeske O."/>
            <person name="Meyerdierks A."/>
            <person name="Storesund J.E."/>
            <person name="Kallscheuer N."/>
            <person name="Luecker S."/>
            <person name="Lage O.M."/>
            <person name="Pohl T."/>
            <person name="Merkel B.J."/>
            <person name="Hornburger P."/>
            <person name="Mueller R.-W."/>
            <person name="Bruemmer F."/>
            <person name="Labrenz M."/>
            <person name="Spormann A.M."/>
            <person name="Op den Camp H."/>
            <person name="Overmann J."/>
            <person name="Amann R."/>
            <person name="Jetten M.S.M."/>
            <person name="Mascher T."/>
            <person name="Medema M.H."/>
            <person name="Devos D.P."/>
            <person name="Kaster A.-K."/>
            <person name="Ovreas L."/>
            <person name="Rohde M."/>
            <person name="Galperin M.Y."/>
            <person name="Jogler C."/>
        </authorList>
    </citation>
    <scope>NUCLEOTIDE SEQUENCE [LARGE SCALE GENOMIC DNA]</scope>
    <source>
        <strain evidence="2 3">KS4</strain>
    </source>
</reference>
<evidence type="ECO:0000313" key="3">
    <source>
        <dbReference type="Proteomes" id="UP000317369"/>
    </source>
</evidence>
<gene>
    <name evidence="2" type="ORF">KS4_24190</name>
</gene>
<dbReference type="Proteomes" id="UP000317369">
    <property type="component" value="Chromosome"/>
</dbReference>
<evidence type="ECO:0000313" key="2">
    <source>
        <dbReference type="EMBL" id="QDU34351.1"/>
    </source>
</evidence>
<dbReference type="AlphaFoldDB" id="A0A517YVU7"/>